<evidence type="ECO:0000256" key="8">
    <source>
        <dbReference type="ARBA" id="ARBA00047848"/>
    </source>
</evidence>
<feature type="domain" description="ACT" evidence="10">
    <location>
        <begin position="192"/>
        <end position="269"/>
    </location>
</feature>
<evidence type="ECO:0000256" key="1">
    <source>
        <dbReference type="ARBA" id="ARBA00004741"/>
    </source>
</evidence>
<dbReference type="InterPro" id="IPR001086">
    <property type="entry name" value="Preph_deHydtase"/>
</dbReference>
<dbReference type="PANTHER" id="PTHR21022:SF19">
    <property type="entry name" value="PREPHENATE DEHYDRATASE-RELATED"/>
    <property type="match status" value="1"/>
</dbReference>
<dbReference type="Pfam" id="PF00800">
    <property type="entry name" value="PDT"/>
    <property type="match status" value="1"/>
</dbReference>
<evidence type="ECO:0000256" key="7">
    <source>
        <dbReference type="ARBA" id="ARBA00023239"/>
    </source>
</evidence>
<dbReference type="SUPFAM" id="SSF55021">
    <property type="entry name" value="ACT-like"/>
    <property type="match status" value="1"/>
</dbReference>
<evidence type="ECO:0000256" key="5">
    <source>
        <dbReference type="ARBA" id="ARBA00023141"/>
    </source>
</evidence>
<comment type="pathway">
    <text evidence="1">Amino-acid biosynthesis; L-phenylalanine biosynthesis; phenylpyruvate from prephenate: step 1/1.</text>
</comment>
<dbReference type="SUPFAM" id="SSF53850">
    <property type="entry name" value="Periplasmic binding protein-like II"/>
    <property type="match status" value="1"/>
</dbReference>
<dbReference type="InterPro" id="IPR045865">
    <property type="entry name" value="ACT-like_dom_sf"/>
</dbReference>
<proteinExistence type="predicted"/>
<feature type="domain" description="Prephenate dehydratase" evidence="9">
    <location>
        <begin position="3"/>
        <end position="180"/>
    </location>
</feature>
<dbReference type="Gene3D" id="3.40.190.10">
    <property type="entry name" value="Periplasmic binding protein-like II"/>
    <property type="match status" value="2"/>
</dbReference>
<evidence type="ECO:0000256" key="6">
    <source>
        <dbReference type="ARBA" id="ARBA00023222"/>
    </source>
</evidence>
<dbReference type="Proteomes" id="UP000824002">
    <property type="component" value="Unassembled WGS sequence"/>
</dbReference>
<dbReference type="EMBL" id="DVJP01000020">
    <property type="protein sequence ID" value="HIS75643.1"/>
    <property type="molecule type" value="Genomic_DNA"/>
</dbReference>
<evidence type="ECO:0000259" key="10">
    <source>
        <dbReference type="PROSITE" id="PS51671"/>
    </source>
</evidence>
<evidence type="ECO:0000256" key="2">
    <source>
        <dbReference type="ARBA" id="ARBA00013147"/>
    </source>
</evidence>
<reference evidence="11" key="2">
    <citation type="journal article" date="2021" name="PeerJ">
        <title>Extensive microbial diversity within the chicken gut microbiome revealed by metagenomics and culture.</title>
        <authorList>
            <person name="Gilroy R."/>
            <person name="Ravi A."/>
            <person name="Getino M."/>
            <person name="Pursley I."/>
            <person name="Horton D.L."/>
            <person name="Alikhan N.F."/>
            <person name="Baker D."/>
            <person name="Gharbi K."/>
            <person name="Hall N."/>
            <person name="Watson M."/>
            <person name="Adriaenssens E.M."/>
            <person name="Foster-Nyarko E."/>
            <person name="Jarju S."/>
            <person name="Secka A."/>
            <person name="Antonio M."/>
            <person name="Oren A."/>
            <person name="Chaudhuri R.R."/>
            <person name="La Ragione R."/>
            <person name="Hildebrand F."/>
            <person name="Pallen M.J."/>
        </authorList>
    </citation>
    <scope>NUCLEOTIDE SEQUENCE</scope>
    <source>
        <strain evidence="11">CHK199-13235</strain>
    </source>
</reference>
<dbReference type="PROSITE" id="PS51171">
    <property type="entry name" value="PREPHENATE_DEHYDR_3"/>
    <property type="match status" value="1"/>
</dbReference>
<protein>
    <recommendedName>
        <fullName evidence="3">Prephenate dehydratase</fullName>
        <ecNumber evidence="2">4.2.1.51</ecNumber>
    </recommendedName>
</protein>
<keyword evidence="5" id="KW-0057">Aromatic amino acid biosynthesis</keyword>
<dbReference type="Pfam" id="PF01842">
    <property type="entry name" value="ACT"/>
    <property type="match status" value="1"/>
</dbReference>
<evidence type="ECO:0000259" key="9">
    <source>
        <dbReference type="PROSITE" id="PS51171"/>
    </source>
</evidence>
<dbReference type="GO" id="GO:0005737">
    <property type="term" value="C:cytoplasm"/>
    <property type="evidence" value="ECO:0007669"/>
    <property type="project" value="TreeGrafter"/>
</dbReference>
<keyword evidence="7" id="KW-0456">Lyase</keyword>
<sequence>MLKAVYSGIPGSYAEEAALAFFPQGTPLLQASSFGDACKKLAEGEADRAVLPVENSTTGAIAEVYDLLSRHGFFIVGEQYVRIEHCLMALPGTELSQIREVASHEQGISQSAEFLRNYPNWVRRPVYNTAAAAQMVAQSGSPHMAAIASRRAAEYYGLSILAGNINQKAENYTRFIIAAREPEFAENSRKISLLFTLPHTVGSLCRVLRLFEEAGMNLVKIESRPMADRNWEYLFFLDFVTDRPDSPEQLFEHVRECTQTFRFLGRYPHKEPGK</sequence>
<keyword evidence="4" id="KW-0028">Amino-acid biosynthesis</keyword>
<evidence type="ECO:0000313" key="11">
    <source>
        <dbReference type="EMBL" id="HIS75643.1"/>
    </source>
</evidence>
<dbReference type="CDD" id="cd13631">
    <property type="entry name" value="PBP2_Ct-PDT_like"/>
    <property type="match status" value="1"/>
</dbReference>
<name>A0A9D1FKY6_9FIRM</name>
<organism evidence="11 12">
    <name type="scientific">Candidatus Merdivicinus excrementipullorum</name>
    <dbReference type="NCBI Taxonomy" id="2840867"/>
    <lineage>
        <taxon>Bacteria</taxon>
        <taxon>Bacillati</taxon>
        <taxon>Bacillota</taxon>
        <taxon>Clostridia</taxon>
        <taxon>Eubacteriales</taxon>
        <taxon>Oscillospiraceae</taxon>
        <taxon>Oscillospiraceae incertae sedis</taxon>
        <taxon>Candidatus Merdivicinus</taxon>
    </lineage>
</organism>
<gene>
    <name evidence="11" type="ORF">IAB51_02430</name>
</gene>
<dbReference type="GO" id="GO:0004664">
    <property type="term" value="F:prephenate dehydratase activity"/>
    <property type="evidence" value="ECO:0007669"/>
    <property type="project" value="UniProtKB-EC"/>
</dbReference>
<dbReference type="PROSITE" id="PS51671">
    <property type="entry name" value="ACT"/>
    <property type="match status" value="1"/>
</dbReference>
<keyword evidence="6" id="KW-0584">Phenylalanine biosynthesis</keyword>
<dbReference type="AlphaFoldDB" id="A0A9D1FKY6"/>
<accession>A0A9D1FKY6</accession>
<dbReference type="EC" id="4.2.1.51" evidence="2"/>
<comment type="caution">
    <text evidence="11">The sequence shown here is derived from an EMBL/GenBank/DDBJ whole genome shotgun (WGS) entry which is preliminary data.</text>
</comment>
<evidence type="ECO:0000256" key="4">
    <source>
        <dbReference type="ARBA" id="ARBA00022605"/>
    </source>
</evidence>
<evidence type="ECO:0000256" key="3">
    <source>
        <dbReference type="ARBA" id="ARBA00021872"/>
    </source>
</evidence>
<dbReference type="CDD" id="cd04905">
    <property type="entry name" value="ACT_CM-PDT"/>
    <property type="match status" value="1"/>
</dbReference>
<dbReference type="GO" id="GO:0009094">
    <property type="term" value="P:L-phenylalanine biosynthetic process"/>
    <property type="evidence" value="ECO:0007669"/>
    <property type="project" value="UniProtKB-KW"/>
</dbReference>
<evidence type="ECO:0000313" key="12">
    <source>
        <dbReference type="Proteomes" id="UP000824002"/>
    </source>
</evidence>
<dbReference type="InterPro" id="IPR002912">
    <property type="entry name" value="ACT_dom"/>
</dbReference>
<dbReference type="PANTHER" id="PTHR21022">
    <property type="entry name" value="PREPHENATE DEHYDRATASE P PROTEIN"/>
    <property type="match status" value="1"/>
</dbReference>
<comment type="catalytic activity">
    <reaction evidence="8">
        <text>prephenate + H(+) = 3-phenylpyruvate + CO2 + H2O</text>
        <dbReference type="Rhea" id="RHEA:21648"/>
        <dbReference type="ChEBI" id="CHEBI:15377"/>
        <dbReference type="ChEBI" id="CHEBI:15378"/>
        <dbReference type="ChEBI" id="CHEBI:16526"/>
        <dbReference type="ChEBI" id="CHEBI:18005"/>
        <dbReference type="ChEBI" id="CHEBI:29934"/>
        <dbReference type="EC" id="4.2.1.51"/>
    </reaction>
</comment>
<reference evidence="11" key="1">
    <citation type="submission" date="2020-10" db="EMBL/GenBank/DDBJ databases">
        <authorList>
            <person name="Gilroy R."/>
        </authorList>
    </citation>
    <scope>NUCLEOTIDE SEQUENCE</scope>
    <source>
        <strain evidence="11">CHK199-13235</strain>
    </source>
</reference>
<dbReference type="Gene3D" id="3.30.70.260">
    <property type="match status" value="1"/>
</dbReference>